<evidence type="ECO:0000256" key="1">
    <source>
        <dbReference type="SAM" id="Coils"/>
    </source>
</evidence>
<dbReference type="EnsemblProtists" id="Phyra82036">
    <property type="protein sequence ID" value="Phyra82036"/>
    <property type="gene ID" value="Phyra82036"/>
</dbReference>
<organism evidence="3 4">
    <name type="scientific">Phytophthora ramorum</name>
    <name type="common">Sudden oak death agent</name>
    <dbReference type="NCBI Taxonomy" id="164328"/>
    <lineage>
        <taxon>Eukaryota</taxon>
        <taxon>Sar</taxon>
        <taxon>Stramenopiles</taxon>
        <taxon>Oomycota</taxon>
        <taxon>Peronosporomycetes</taxon>
        <taxon>Peronosporales</taxon>
        <taxon>Peronosporaceae</taxon>
        <taxon>Phytophthora</taxon>
    </lineage>
</organism>
<dbReference type="OMA" id="VCIRTIP"/>
<feature type="compositionally biased region" description="Basic and acidic residues" evidence="2">
    <location>
        <begin position="529"/>
        <end position="564"/>
    </location>
</feature>
<dbReference type="AlphaFoldDB" id="H3GWX6"/>
<dbReference type="HOGENOM" id="CLU_011491_0_0_1"/>
<proteinExistence type="predicted"/>
<dbReference type="VEuPathDB" id="FungiDB:KRP22_4043"/>
<keyword evidence="4" id="KW-1185">Reference proteome</keyword>
<dbReference type="EMBL" id="DS566064">
    <property type="status" value="NOT_ANNOTATED_CDS"/>
    <property type="molecule type" value="Genomic_DNA"/>
</dbReference>
<dbReference type="Proteomes" id="UP000005238">
    <property type="component" value="Unassembled WGS sequence"/>
</dbReference>
<accession>H3GWX6</accession>
<feature type="region of interest" description="Disordered" evidence="2">
    <location>
        <begin position="41"/>
        <end position="86"/>
    </location>
</feature>
<dbReference type="VEuPathDB" id="FungiDB:KRP23_13039"/>
<evidence type="ECO:0000313" key="3">
    <source>
        <dbReference type="EnsemblProtists" id="Phyra82036"/>
    </source>
</evidence>
<dbReference type="InParanoid" id="H3GWX6"/>
<feature type="coiled-coil region" evidence="1">
    <location>
        <begin position="103"/>
        <end position="130"/>
    </location>
</feature>
<feature type="compositionally biased region" description="Polar residues" evidence="2">
    <location>
        <begin position="503"/>
        <end position="525"/>
    </location>
</feature>
<evidence type="ECO:0000313" key="4">
    <source>
        <dbReference type="Proteomes" id="UP000005238"/>
    </source>
</evidence>
<dbReference type="eggNOG" id="ENOG502S743">
    <property type="taxonomic scope" value="Eukaryota"/>
</dbReference>
<feature type="region of interest" description="Disordered" evidence="2">
    <location>
        <begin position="503"/>
        <end position="564"/>
    </location>
</feature>
<keyword evidence="1" id="KW-0175">Coiled coil</keyword>
<name>H3GWX6_PHYRM</name>
<feature type="coiled-coil region" evidence="1">
    <location>
        <begin position="605"/>
        <end position="649"/>
    </location>
</feature>
<dbReference type="VEuPathDB" id="FungiDB:KRP23_13040"/>
<dbReference type="VEuPathDB" id="FungiDB:KRP23_13041"/>
<evidence type="ECO:0008006" key="5">
    <source>
        <dbReference type="Google" id="ProtNLM"/>
    </source>
</evidence>
<protein>
    <recommendedName>
        <fullName evidence="5">START domain-containing protein</fullName>
    </recommendedName>
</protein>
<dbReference type="VEuPathDB" id="FungiDB:KRP22_4042"/>
<evidence type="ECO:0000256" key="2">
    <source>
        <dbReference type="SAM" id="MobiDB-lite"/>
    </source>
</evidence>
<feature type="coiled-coil region" evidence="1">
    <location>
        <begin position="155"/>
        <end position="199"/>
    </location>
</feature>
<reference evidence="3" key="2">
    <citation type="submission" date="2015-06" db="UniProtKB">
        <authorList>
            <consortium name="EnsemblProtists"/>
        </authorList>
    </citation>
    <scope>IDENTIFICATION</scope>
    <source>
        <strain evidence="3">Pr102</strain>
    </source>
</reference>
<reference evidence="4" key="1">
    <citation type="journal article" date="2006" name="Science">
        <title>Phytophthora genome sequences uncover evolutionary origins and mechanisms of pathogenesis.</title>
        <authorList>
            <person name="Tyler B.M."/>
            <person name="Tripathy S."/>
            <person name="Zhang X."/>
            <person name="Dehal P."/>
            <person name="Jiang R.H."/>
            <person name="Aerts A."/>
            <person name="Arredondo F.D."/>
            <person name="Baxter L."/>
            <person name="Bensasson D."/>
            <person name="Beynon J.L."/>
            <person name="Chapman J."/>
            <person name="Damasceno C.M."/>
            <person name="Dorrance A.E."/>
            <person name="Dou D."/>
            <person name="Dickerman A.W."/>
            <person name="Dubchak I.L."/>
            <person name="Garbelotto M."/>
            <person name="Gijzen M."/>
            <person name="Gordon S.G."/>
            <person name="Govers F."/>
            <person name="Grunwald N.J."/>
            <person name="Huang W."/>
            <person name="Ivors K.L."/>
            <person name="Jones R.W."/>
            <person name="Kamoun S."/>
            <person name="Krampis K."/>
            <person name="Lamour K.H."/>
            <person name="Lee M.K."/>
            <person name="McDonald W.H."/>
            <person name="Medina M."/>
            <person name="Meijer H.J."/>
            <person name="Nordberg E.K."/>
            <person name="Maclean D.J."/>
            <person name="Ospina-Giraldo M.D."/>
            <person name="Morris P.F."/>
            <person name="Phuntumart V."/>
            <person name="Putnam N.H."/>
            <person name="Rash S."/>
            <person name="Rose J.K."/>
            <person name="Sakihama Y."/>
            <person name="Salamov A.A."/>
            <person name="Savidor A."/>
            <person name="Scheuring C.F."/>
            <person name="Smith B.M."/>
            <person name="Sobral B.W."/>
            <person name="Terry A."/>
            <person name="Torto-Alalibo T.A."/>
            <person name="Win J."/>
            <person name="Xu Z."/>
            <person name="Zhang H."/>
            <person name="Grigoriev I.V."/>
            <person name="Rokhsar D.S."/>
            <person name="Boore J.L."/>
        </authorList>
    </citation>
    <scope>NUCLEOTIDE SEQUENCE [LARGE SCALE GENOMIC DNA]</scope>
    <source>
        <strain evidence="4">Pr102</strain>
    </source>
</reference>
<sequence length="890" mass="102364">MEMSAGDNELMMLPLLSPSTERVFFEALAETESGDELARAKLELPAAQRDWPRDEDDTSSLRVATPPPRGQEEIGGMSPSEKFPADAAEVKRAKRTAIEKKSRQRRQEMMKRMREEVKQLEAVYAEMDRRRATGVTQWRAPATSNVYRPFSSMSMNELQRKYSELLFVAHALEEDQMALRELLQSHELFEQTMRDLADEENAVWDDGIPPSSSFLVKFRQLSPAECYTIVRETYQEIQKFSEGNNFQSTGASFMGWTDKRKYNPTVQALQFGFTKHFPLDSPEHLLAQTWSIFSNGPKMAEMSYDSSVRTRFEVLQVLNDNLFIIRRDHKIPSMPVSFASVQVIFRLETPTGYTMCMRTISVPEIQSAMEPHEYFYDVFHWTRFNRVHDEHGNPAGCEIVAVLVWCIHYDLVCSNIARFTKILMDMAAAALMSTLLVNDPLDSSEPPLSPTMERAFSEAFADISEMEMEDDQPVIIKMETSKVQQNWPRSDKDATSTNVRMATLPPTTMTSGSRNQGTRQDNMGSMSPVEKELASFKDADEERRARRSAIEKKSRQRRQNELKHMRKEVKQLEGVYADMYKTKEAGTAGLVKWRGLTNLNASSATDELQQKYSELTLVAHALEEDQAALQKLMKQHGSFQKKLKRLSAESEFIIYDSGIPPSSSFEAKFRPISMAEGYAFVRESYEEIKKFTETNSYETTGASFMGWTDKRKYVTNTQLLQYSFTKQFPFGNTEKVFMKSWETFLDPSELAKLAFDSSVQTRFEVLQVLNDDLIIMRRDHKIPHFPSTFTSVQVLFRLQTPTGYTVCIRTIPAPEIKNALEAHEYLFNVFHWTHFNRLYDEYDNPAGCEIVTAGSIEQTKLRSTYWLFELVCSVMRWESMTVAPLFMIET</sequence>